<accession>A0A0D2X5A8</accession>
<reference evidence="3" key="1">
    <citation type="submission" date="2011-02" db="EMBL/GenBank/DDBJ databases">
        <title>The Genome Sequence of Capsaspora owczarzaki ATCC 30864.</title>
        <authorList>
            <person name="Russ C."/>
            <person name="Cuomo C."/>
            <person name="Burger G."/>
            <person name="Gray M.W."/>
            <person name="Holland P.W.H."/>
            <person name="King N."/>
            <person name="Lang F.B.F."/>
            <person name="Roger A.J."/>
            <person name="Ruiz-Trillo I."/>
            <person name="Young S.K."/>
            <person name="Zeng Q."/>
            <person name="Gargeya S."/>
            <person name="Alvarado L."/>
            <person name="Berlin A."/>
            <person name="Chapman S.B."/>
            <person name="Chen Z."/>
            <person name="Freedman E."/>
            <person name="Gellesch M."/>
            <person name="Goldberg J."/>
            <person name="Griggs A."/>
            <person name="Gujja S."/>
            <person name="Heilman E."/>
            <person name="Heiman D."/>
            <person name="Howarth C."/>
            <person name="Mehta T."/>
            <person name="Neiman D."/>
            <person name="Pearson M."/>
            <person name="Roberts A."/>
            <person name="Saif S."/>
            <person name="Shea T."/>
            <person name="Shenoy N."/>
            <person name="Sisk P."/>
            <person name="Stolte C."/>
            <person name="Sykes S."/>
            <person name="White J."/>
            <person name="Yandava C."/>
            <person name="Haas B."/>
            <person name="Nusbaum C."/>
            <person name="Birren B."/>
        </authorList>
    </citation>
    <scope>NUCLEOTIDE SEQUENCE</scope>
    <source>
        <strain evidence="3">ATCC 30864</strain>
    </source>
</reference>
<organism evidence="2 3">
    <name type="scientific">Capsaspora owczarzaki (strain ATCC 30864)</name>
    <dbReference type="NCBI Taxonomy" id="595528"/>
    <lineage>
        <taxon>Eukaryota</taxon>
        <taxon>Filasterea</taxon>
        <taxon>Capsaspora</taxon>
    </lineage>
</organism>
<feature type="transmembrane region" description="Helical" evidence="1">
    <location>
        <begin position="12"/>
        <end position="30"/>
    </location>
</feature>
<gene>
    <name evidence="2" type="ORF">CAOG_007334</name>
</gene>
<evidence type="ECO:0000313" key="2">
    <source>
        <dbReference type="EMBL" id="KJE97484.1"/>
    </source>
</evidence>
<proteinExistence type="predicted"/>
<dbReference type="Proteomes" id="UP000008743">
    <property type="component" value="Unassembled WGS sequence"/>
</dbReference>
<keyword evidence="3" id="KW-1185">Reference proteome</keyword>
<evidence type="ECO:0000313" key="3">
    <source>
        <dbReference type="Proteomes" id="UP000008743"/>
    </source>
</evidence>
<keyword evidence="1" id="KW-1133">Transmembrane helix</keyword>
<sequence>MAPGSKQTHNVLIVLLLVCNIATVVLLRPWDTQQAEQSVHQDTIASLETELQDTRRQLEQLVQSISLQDAIDVPCTQLASPPENPVQADLELPELAERFQDLARVVGVFASDFAPAPLPAVTSRIFVTMAGHLRSQALNLANFESWVEPMRAQGAQIFLAEYLWSDLDAPQDSWWKKNGSALVKEQTLIHGKPVDILAKQIEPALRRLQIPYVTVVSDQQAERGVFHSHRARSWVGVHRAMHLLPRMPNSGRFTVAPADIVMSTRPDVLYERSFAVRPLVAFLKRNPMTVFVMSFYHDPTKTVRFFFVC</sequence>
<dbReference type="EMBL" id="KE346374">
    <property type="protein sequence ID" value="KJE97484.1"/>
    <property type="molecule type" value="Genomic_DNA"/>
</dbReference>
<name>A0A0D2X5A8_CAPO3</name>
<protein>
    <submittedName>
        <fullName evidence="2">Uncharacterized protein</fullName>
    </submittedName>
</protein>
<keyword evidence="1" id="KW-0812">Transmembrane</keyword>
<dbReference type="AlphaFoldDB" id="A0A0D2X5A8"/>
<keyword evidence="1" id="KW-0472">Membrane</keyword>
<dbReference type="PhylomeDB" id="A0A0D2X5A8"/>
<evidence type="ECO:0000256" key="1">
    <source>
        <dbReference type="SAM" id="Phobius"/>
    </source>
</evidence>
<dbReference type="InParanoid" id="A0A0D2X5A8"/>